<gene>
    <name evidence="1" type="ORF">SAMN06265377_1841</name>
</gene>
<protein>
    <submittedName>
        <fullName evidence="1">Uncharacterized protein</fullName>
    </submittedName>
</protein>
<evidence type="ECO:0000313" key="2">
    <source>
        <dbReference type="Proteomes" id="UP000219048"/>
    </source>
</evidence>
<accession>A0A285MS60</accession>
<organism evidence="1 2">
    <name type="scientific">Flagellimonas pacifica</name>
    <dbReference type="NCBI Taxonomy" id="1247520"/>
    <lineage>
        <taxon>Bacteria</taxon>
        <taxon>Pseudomonadati</taxon>
        <taxon>Bacteroidota</taxon>
        <taxon>Flavobacteriia</taxon>
        <taxon>Flavobacteriales</taxon>
        <taxon>Flavobacteriaceae</taxon>
        <taxon>Flagellimonas</taxon>
    </lineage>
</organism>
<keyword evidence="2" id="KW-1185">Reference proteome</keyword>
<dbReference type="AlphaFoldDB" id="A0A285MS60"/>
<proteinExistence type="predicted"/>
<dbReference type="Proteomes" id="UP000219048">
    <property type="component" value="Unassembled WGS sequence"/>
</dbReference>
<name>A0A285MS60_9FLAO</name>
<sequence>MDKMKKLVLTLALAKSYLVVRKSITEIIAYNLRKTVSLSLKLLILLILLSCSGLKNKMELEGTDRIPKTAFLVEKDGIKTWFDIEWINNHRNMTRISIYDGNNGNLISKGRFIKICPVQKLQHIGELKNEIDFYDGKNIQLKGDCYLLKN</sequence>
<evidence type="ECO:0000313" key="1">
    <source>
        <dbReference type="EMBL" id="SNZ00024.1"/>
    </source>
</evidence>
<dbReference type="EMBL" id="OBEH01000002">
    <property type="protein sequence ID" value="SNZ00024.1"/>
    <property type="molecule type" value="Genomic_DNA"/>
</dbReference>
<reference evidence="2" key="1">
    <citation type="submission" date="2017-09" db="EMBL/GenBank/DDBJ databases">
        <authorList>
            <person name="Varghese N."/>
            <person name="Submissions S."/>
        </authorList>
    </citation>
    <scope>NUCLEOTIDE SEQUENCE [LARGE SCALE GENOMIC DNA]</scope>
    <source>
        <strain evidence="2">DSM 25885</strain>
    </source>
</reference>